<dbReference type="Proteomes" id="UP000005408">
    <property type="component" value="Unassembled WGS sequence"/>
</dbReference>
<dbReference type="PROSITE" id="PS51212">
    <property type="entry name" value="WSC"/>
    <property type="match status" value="1"/>
</dbReference>
<name>A0A8W8NRE5_MAGGI</name>
<accession>A0A8W8NRE5</accession>
<feature type="compositionally biased region" description="Low complexity" evidence="1">
    <location>
        <begin position="562"/>
        <end position="572"/>
    </location>
</feature>
<keyword evidence="2" id="KW-0732">Signal</keyword>
<feature type="region of interest" description="Disordered" evidence="1">
    <location>
        <begin position="429"/>
        <end position="572"/>
    </location>
</feature>
<evidence type="ECO:0000256" key="1">
    <source>
        <dbReference type="SAM" id="MobiDB-lite"/>
    </source>
</evidence>
<evidence type="ECO:0000256" key="2">
    <source>
        <dbReference type="SAM" id="SignalP"/>
    </source>
</evidence>
<dbReference type="InterPro" id="IPR011641">
    <property type="entry name" value="Tyr-kin_ephrin_A/B_rcpt-like"/>
</dbReference>
<dbReference type="Pfam" id="PF07699">
    <property type="entry name" value="Ephrin_rec_like"/>
    <property type="match status" value="1"/>
</dbReference>
<feature type="compositionally biased region" description="Low complexity" evidence="1">
    <location>
        <begin position="464"/>
        <end position="478"/>
    </location>
</feature>
<dbReference type="OrthoDB" id="6193751at2759"/>
<dbReference type="AlphaFoldDB" id="A0A8W8NRE5"/>
<evidence type="ECO:0000259" key="3">
    <source>
        <dbReference type="PROSITE" id="PS51212"/>
    </source>
</evidence>
<evidence type="ECO:0000313" key="5">
    <source>
        <dbReference type="Proteomes" id="UP000005408"/>
    </source>
</evidence>
<evidence type="ECO:0000313" key="4">
    <source>
        <dbReference type="EnsemblMetazoa" id="G7004.3:cds"/>
    </source>
</evidence>
<protein>
    <recommendedName>
        <fullName evidence="3">WSC domain-containing protein</fullName>
    </recommendedName>
</protein>
<dbReference type="InterPro" id="IPR022041">
    <property type="entry name" value="Methyltransf_FA"/>
</dbReference>
<feature type="compositionally biased region" description="Polar residues" evidence="1">
    <location>
        <begin position="494"/>
        <end position="511"/>
    </location>
</feature>
<feature type="domain" description="WSC" evidence="3">
    <location>
        <begin position="78"/>
        <end position="164"/>
    </location>
</feature>
<feature type="signal peptide" evidence="2">
    <location>
        <begin position="1"/>
        <end position="27"/>
    </location>
</feature>
<feature type="compositionally biased region" description="Basic and acidic residues" evidence="1">
    <location>
        <begin position="432"/>
        <end position="463"/>
    </location>
</feature>
<proteinExistence type="predicted"/>
<feature type="compositionally biased region" description="Basic and acidic residues" evidence="1">
    <location>
        <begin position="547"/>
        <end position="559"/>
    </location>
</feature>
<feature type="chain" id="PRO_5036479460" description="WSC domain-containing protein" evidence="2">
    <location>
        <begin position="28"/>
        <end position="593"/>
    </location>
</feature>
<organism evidence="4 5">
    <name type="scientific">Magallana gigas</name>
    <name type="common">Pacific oyster</name>
    <name type="synonym">Crassostrea gigas</name>
    <dbReference type="NCBI Taxonomy" id="29159"/>
    <lineage>
        <taxon>Eukaryota</taxon>
        <taxon>Metazoa</taxon>
        <taxon>Spiralia</taxon>
        <taxon>Lophotrochozoa</taxon>
        <taxon>Mollusca</taxon>
        <taxon>Bivalvia</taxon>
        <taxon>Autobranchia</taxon>
        <taxon>Pteriomorphia</taxon>
        <taxon>Ostreida</taxon>
        <taxon>Ostreoidea</taxon>
        <taxon>Ostreidae</taxon>
        <taxon>Magallana</taxon>
    </lineage>
</organism>
<keyword evidence="5" id="KW-1185">Reference proteome</keyword>
<reference evidence="4" key="1">
    <citation type="submission" date="2022-08" db="UniProtKB">
        <authorList>
            <consortium name="EnsemblMetazoa"/>
        </authorList>
    </citation>
    <scope>IDENTIFICATION</scope>
    <source>
        <strain evidence="4">05x7-T-G4-1.051#20</strain>
    </source>
</reference>
<dbReference type="Pfam" id="PF12248">
    <property type="entry name" value="Methyltransf_FA"/>
    <property type="match status" value="1"/>
</dbReference>
<sequence>MVTTLLTRGVGYTSVIISLSLLSAVSGCSPGEYQQYSGDCMTCPKGTYSENPPSYRCLNCPNATSTLTDGATNHSDCVYEKVGCYENLSTVNDTFLDVDNDVKVQSCVDSCAEWGYLYAAIQNATSCSCAQMNDGTSSSGCDNTDCGAVGTCGGETATTVYRTGRRKVAITTIDYTEEDLTAHGLNISGMSELEFRVLACKDAHVRLMYDRANYTHEFIEVVFGHSQNKYIGIRDRKHGVVVGDLAFYPGSYLDCFNWKFFRVSWENGTISIFIGDENKWYSYDTGIVFDVNYLVISAYGGTQCCWQMFADVIKDDTCPPLTMTTAVVPVTTAPILVCECPCGLSNISDEALKEKIDELKRTLTVDVKTTSQYERKFVCADDPRPSAKGVGIIFGPVLLSVVVGLVVLADFPNLVRSAIQLKKVIRKLQKQRNKDKYKKNDNKDSTDCDKNNDDKKEENDNEKGNPNNTNTTPDIKNNAKPAPTTAWAEKSEPPSINQEADQNKDNSSNPKKTVPKRGQNKFPNTRRILKAGGNPPSKLSPPPNNQKAEECNEVDDAKKKVGNGVKKPPANNLLRRNVRKNNNVSKTLSISET</sequence>
<dbReference type="InterPro" id="IPR002889">
    <property type="entry name" value="WSC_carb-bd"/>
</dbReference>
<dbReference type="SMART" id="SM01411">
    <property type="entry name" value="Ephrin_rec_like"/>
    <property type="match status" value="1"/>
</dbReference>
<dbReference type="OMA" id="RANYTHE"/>
<dbReference type="EnsemblMetazoa" id="G7004.3">
    <property type="protein sequence ID" value="G7004.3:cds"/>
    <property type="gene ID" value="G7004"/>
</dbReference>